<organism evidence="7 8">
    <name type="scientific">Chitinophaga rhizophila</name>
    <dbReference type="NCBI Taxonomy" id="2866212"/>
    <lineage>
        <taxon>Bacteria</taxon>
        <taxon>Pseudomonadati</taxon>
        <taxon>Bacteroidota</taxon>
        <taxon>Chitinophagia</taxon>
        <taxon>Chitinophagales</taxon>
        <taxon>Chitinophagaceae</taxon>
        <taxon>Chitinophaga</taxon>
    </lineage>
</organism>
<dbReference type="Pfam" id="PF00754">
    <property type="entry name" value="F5_F8_type_C"/>
    <property type="match status" value="1"/>
</dbReference>
<keyword evidence="3" id="KW-0106">Calcium</keyword>
<dbReference type="InterPro" id="IPR051171">
    <property type="entry name" value="CaCA"/>
</dbReference>
<keyword evidence="1 5" id="KW-0732">Signal</keyword>
<dbReference type="InterPro" id="IPR003644">
    <property type="entry name" value="Calx_beta"/>
</dbReference>
<comment type="caution">
    <text evidence="7">The sequence shown here is derived from an EMBL/GenBank/DDBJ whole genome shotgun (WGS) entry which is preliminary data.</text>
</comment>
<dbReference type="Pfam" id="PF01345">
    <property type="entry name" value="DUF11"/>
    <property type="match status" value="2"/>
</dbReference>
<dbReference type="RefSeq" id="WP_220248046.1">
    <property type="nucleotide sequence ID" value="NZ_JAICCF010000001.1"/>
</dbReference>
<dbReference type="SUPFAM" id="SSF141072">
    <property type="entry name" value="CalX-like"/>
    <property type="match status" value="10"/>
</dbReference>
<reference evidence="7 8" key="1">
    <citation type="submission" date="2021-08" db="EMBL/GenBank/DDBJ databases">
        <title>The genome sequence of Chitinophaga sp. B61.</title>
        <authorList>
            <person name="Zhang X."/>
        </authorList>
    </citation>
    <scope>NUCLEOTIDE SEQUENCE [LARGE SCALE GENOMIC DNA]</scope>
    <source>
        <strain evidence="7 8">B61</strain>
    </source>
</reference>
<keyword evidence="8" id="KW-1185">Reference proteome</keyword>
<feature type="domain" description="F5/8 type C" evidence="6">
    <location>
        <begin position="19"/>
        <end position="153"/>
    </location>
</feature>
<dbReference type="InterPro" id="IPR038081">
    <property type="entry name" value="CalX-like_sf"/>
</dbReference>
<evidence type="ECO:0000256" key="4">
    <source>
        <dbReference type="ARBA" id="ARBA00023065"/>
    </source>
</evidence>
<dbReference type="Proteomes" id="UP000812961">
    <property type="component" value="Unassembled WGS sequence"/>
</dbReference>
<dbReference type="Pfam" id="PF13585">
    <property type="entry name" value="CHU_C"/>
    <property type="match status" value="1"/>
</dbReference>
<evidence type="ECO:0000256" key="5">
    <source>
        <dbReference type="SAM" id="SignalP"/>
    </source>
</evidence>
<evidence type="ECO:0000259" key="6">
    <source>
        <dbReference type="PROSITE" id="PS50022"/>
    </source>
</evidence>
<dbReference type="PANTHER" id="PTHR11878:SF65">
    <property type="entry name" value="NA_CA-EXCHANGE PROTEIN, ISOFORM G"/>
    <property type="match status" value="1"/>
</dbReference>
<gene>
    <name evidence="7" type="ORF">K1Y79_00550</name>
</gene>
<dbReference type="InterPro" id="IPR008979">
    <property type="entry name" value="Galactose-bd-like_sf"/>
</dbReference>
<sequence>MHERMIRLLFTLLLVAFLSPQTYAQTCNKDVAMGKPVTASSIQAGNLPIRAFDGDPTSRWESTWSDPQWIMVDLEHNYDICTINLRWQVLATGYTLEISSDGISWTNLVTETANTGLNKSYNVPANGRYVRMTGITRGSGYGYSLYDFEVIGTEPISYCSNTNVAQLRPVTVSSIANGHSGPNAVDNNTGTRWESAHSDPQFISIDLGANYDLCRVVLNWEAAYGRDYTIDISTNGSSWTTLKTVTGNYMRDNTIPLRGNARYVRMSGTARGTNYGYSLWEFSVYALLPAISVTTISDAAEPSTGGSFRFSLPAGITFDEDITVNYTTAGTAQSGPDYLPLPGSVIIPAGQNSVAVPLTVTDDQIIEGPETVIAAVTNATSATHAGFPVSATNPTATINIADDDNIAANKIISVFGSANAAEPSSNGRYEFSLPAGFTATEDITVTFTTGGTAATGIDYTDIGTTCIIPAGQNSGSLTLLVIDDKIIEGTENVTIAITGASAPTLGSFTASTTNATASINIEDDDNIAANKVIQCARIIDAAEPSTNGAFSVFLPNGITVSEDVYVNYTVAGTATPGADYVTLSGTMIIPAGQNQGVDSVFVIDDVEIETEETVSIVLSDAGSATFTGFSIGPGANAVITIADDDEHNPANRILSITNIDDAIEGTSNGRFRISLPPGVSFGQPINVSYTIAGTAVSGIHYAAIPTIATIVAGQNSVDVQVTAQPFDNNILEGDKTVVLTLTGGTSALSGTFTANPASNTATVIIADDENTPASRQLYVEATGIIASEPATSGAFMIKLPGTMVASEDITVTYRITPLTGGPDDPALAGTDYIALSGTATIVAGQNQVLVNYTPIDDQIIENREAFTIELLGGSSPTWTSFGIGKRYETGYIEDDDNTATNKTLSIHKVSDANEPSTNGVFNISLPPGITASEDIIIYYSVSGTAAAGIDYTALGSAVTLSAGQNSVPLHIHVIDDRIIEATETVIVTLTHGEGIRLTGFTASNTNGSAIVNINDDDNIAANKMISIANANDGAEPGINGAFLISLPAGITVSEPVTVNFNVTGTATANEDYTSLNTSATILPGQNNITLPVMLLDDNIIEHAETVIVSIREGVSTNLGTFNASTVNEATVTINDDDNTAANKVISITAANNGAEPSTNGRFTISLPAGITASENVTVIYNIAGSATNGEDYNTLDGIAIIPAGQNNMHLTVAVVDDHIIEHTETVILGLTTGFGQTLGNFTASTANGAATVLITDEDNVPANKVLSITAANDAAEPSTNGRFTISLPPGITAAEDIVITYTVGGTATAGIDYTALSGNVIIPAGQNSASLPVLIMDDLLLEGDETVIVTITEATTTNLGTFTTDITSATITIADDENTSANKTISITTTAHAAEPAIHGSFAISLPTGIITPEDISISYLVSGTATNGTDYAMLSGTVVLPAGQSTVSLPVTVIDDILTEGNETVIVTLTQATTATLGDFTISSDNATATVNISDDDNGIATFDTWKTATLPDTNTDGKIGQGEEITYTIYIRNTGTITIPQLTIQDPVPAYTTYITGGALIDNNVLYNVIDLQPNAVSQVSFTVRTDSHLSGVQMISNVAQVSDGTTSKHTLACDPAETDCNMGNETLVPVREPQGDLLIGKRALTPPTNGQHYILGDNITYEVFVRNEGEKTFTNVVITDSLPAALDMPSTYASTRGAVVPDVAARKVINTIHHLLPGEEVTMTLTCRINDKHIVNTAYVTAAESETDLHNNIAVTTAAASIRDLVFINAFRPGTNGTNNRFVIVGLEKYPGSKLLVYNRWGSLVYQSSDYKNDWKALDLPIGGYIYIAEVKKPEGTVVYKGDFVLIR</sequence>
<dbReference type="Gene3D" id="2.60.40.2030">
    <property type="match status" value="10"/>
</dbReference>
<evidence type="ECO:0000313" key="8">
    <source>
        <dbReference type="Proteomes" id="UP000812961"/>
    </source>
</evidence>
<accession>A0ABS7G595</accession>
<dbReference type="NCBIfam" id="TIGR01451">
    <property type="entry name" value="B_ant_repeat"/>
    <property type="match status" value="2"/>
</dbReference>
<dbReference type="PANTHER" id="PTHR11878">
    <property type="entry name" value="SODIUM/CALCIUM EXCHANGER"/>
    <property type="match status" value="1"/>
</dbReference>
<dbReference type="InterPro" id="IPR001434">
    <property type="entry name" value="OmcB-like_DUF11"/>
</dbReference>
<protein>
    <submittedName>
        <fullName evidence="7">Discoidin domain-containing protein</fullName>
    </submittedName>
</protein>
<keyword evidence="4" id="KW-0406">Ion transport</keyword>
<name>A0ABS7G595_9BACT</name>
<feature type="signal peptide" evidence="5">
    <location>
        <begin position="1"/>
        <end position="24"/>
    </location>
</feature>
<dbReference type="Gene3D" id="2.60.120.260">
    <property type="entry name" value="Galactose-binding domain-like"/>
    <property type="match status" value="2"/>
</dbReference>
<feature type="domain" description="F5/8 type C" evidence="6">
    <location>
        <begin position="159"/>
        <end position="287"/>
    </location>
</feature>
<evidence type="ECO:0000256" key="3">
    <source>
        <dbReference type="ARBA" id="ARBA00022837"/>
    </source>
</evidence>
<dbReference type="PROSITE" id="PS50022">
    <property type="entry name" value="FA58C_3"/>
    <property type="match status" value="2"/>
</dbReference>
<dbReference type="SUPFAM" id="SSF49785">
    <property type="entry name" value="Galactose-binding domain-like"/>
    <property type="match status" value="2"/>
</dbReference>
<dbReference type="Pfam" id="PF22633">
    <property type="entry name" value="F5_F8_type_C_2"/>
    <property type="match status" value="1"/>
</dbReference>
<dbReference type="Pfam" id="PF03160">
    <property type="entry name" value="Calx-beta"/>
    <property type="match status" value="10"/>
</dbReference>
<feature type="chain" id="PRO_5045522142" evidence="5">
    <location>
        <begin position="25"/>
        <end position="1851"/>
    </location>
</feature>
<keyword evidence="4" id="KW-0813">Transport</keyword>
<dbReference type="InterPro" id="IPR047589">
    <property type="entry name" value="DUF11_rpt"/>
</dbReference>
<dbReference type="SMART" id="SM00237">
    <property type="entry name" value="Calx_beta"/>
    <property type="match status" value="6"/>
</dbReference>
<evidence type="ECO:0000256" key="2">
    <source>
        <dbReference type="ARBA" id="ARBA00022737"/>
    </source>
</evidence>
<evidence type="ECO:0000313" key="7">
    <source>
        <dbReference type="EMBL" id="MBW8682807.1"/>
    </source>
</evidence>
<evidence type="ECO:0000256" key="1">
    <source>
        <dbReference type="ARBA" id="ARBA00022729"/>
    </source>
</evidence>
<dbReference type="EMBL" id="JAICCF010000001">
    <property type="protein sequence ID" value="MBW8682807.1"/>
    <property type="molecule type" value="Genomic_DNA"/>
</dbReference>
<proteinExistence type="predicted"/>
<dbReference type="InterPro" id="IPR000421">
    <property type="entry name" value="FA58C"/>
</dbReference>
<keyword evidence="2" id="KW-0677">Repeat</keyword>